<dbReference type="RefSeq" id="WP_132120460.1">
    <property type="nucleotide sequence ID" value="NZ_SMJU01000012.1"/>
</dbReference>
<protein>
    <recommendedName>
        <fullName evidence="3">Outer membrane protein beta-barrel domain-containing protein</fullName>
    </recommendedName>
</protein>
<comment type="caution">
    <text evidence="1">The sequence shown here is derived from an EMBL/GenBank/DDBJ whole genome shotgun (WGS) entry which is preliminary data.</text>
</comment>
<dbReference type="Proteomes" id="UP000295706">
    <property type="component" value="Unassembled WGS sequence"/>
</dbReference>
<reference evidence="1 2" key="1">
    <citation type="submission" date="2019-02" db="EMBL/GenBank/DDBJ databases">
        <title>Arundinibacter roseus gen. nov., sp. nov., a new member of the family Cytophagaceae.</title>
        <authorList>
            <person name="Szuroczki S."/>
            <person name="Khayer B."/>
            <person name="Sproer C."/>
            <person name="Toumi M."/>
            <person name="Szabo A."/>
            <person name="Felfoldi T."/>
            <person name="Schumann P."/>
            <person name="Toth E."/>
        </authorList>
    </citation>
    <scope>NUCLEOTIDE SEQUENCE [LARGE SCALE GENOMIC DNA]</scope>
    <source>
        <strain evidence="1 2">DMA-k-7a</strain>
    </source>
</reference>
<name>A0A4R4K4Q9_9BACT</name>
<dbReference type="EMBL" id="SMJU01000012">
    <property type="protein sequence ID" value="TDB62380.1"/>
    <property type="molecule type" value="Genomic_DNA"/>
</dbReference>
<evidence type="ECO:0000313" key="2">
    <source>
        <dbReference type="Proteomes" id="UP000295706"/>
    </source>
</evidence>
<organism evidence="1 2">
    <name type="scientific">Arundinibacter roseus</name>
    <dbReference type="NCBI Taxonomy" id="2070510"/>
    <lineage>
        <taxon>Bacteria</taxon>
        <taxon>Pseudomonadati</taxon>
        <taxon>Bacteroidota</taxon>
        <taxon>Cytophagia</taxon>
        <taxon>Cytophagales</taxon>
        <taxon>Spirosomataceae</taxon>
        <taxon>Arundinibacter</taxon>
    </lineage>
</organism>
<accession>A0A4R4K4Q9</accession>
<proteinExistence type="predicted"/>
<keyword evidence="2" id="KW-1185">Reference proteome</keyword>
<gene>
    <name evidence="1" type="ORF">EZE20_18535</name>
</gene>
<dbReference type="OrthoDB" id="9854357at2"/>
<evidence type="ECO:0008006" key="3">
    <source>
        <dbReference type="Google" id="ProtNLM"/>
    </source>
</evidence>
<evidence type="ECO:0000313" key="1">
    <source>
        <dbReference type="EMBL" id="TDB62380.1"/>
    </source>
</evidence>
<sequence length="188" mass="20555">MRKLSIFTIGVLLLISGASFGQELAGRKILNGSFYTQFNSNDQISHSRLALSSNLLLGKIKEDNSYWAFGGSVYVQSEDAPDFNINTNRFGIGPAVERGKFVRIIDKLYIAPYAGGSVQGVFGDVTGANLSVYASPLRFMYQLTNHFLVSASFGSATLEASRIEKTTQITVNASFQNNTGFGVFYTFK</sequence>
<dbReference type="AlphaFoldDB" id="A0A4R4K4Q9"/>